<evidence type="ECO:0000256" key="7">
    <source>
        <dbReference type="ARBA" id="ARBA00022741"/>
    </source>
</evidence>
<dbReference type="UniPathway" id="UPA00109">
    <property type="reaction ID" value="UER00185"/>
</dbReference>
<evidence type="ECO:0000256" key="3">
    <source>
        <dbReference type="ARBA" id="ARBA00008982"/>
    </source>
</evidence>
<dbReference type="InterPro" id="IPR015911">
    <property type="entry name" value="Phosphoglycerate_kinase_CS"/>
</dbReference>
<dbReference type="OrthoDB" id="9808460at2"/>
<organism evidence="14 15">
    <name type="scientific">Sediminispirochaeta smaragdinae (strain DSM 11293 / JCM 15392 / SEBR 4228)</name>
    <name type="common">Spirochaeta smaragdinae</name>
    <dbReference type="NCBI Taxonomy" id="573413"/>
    <lineage>
        <taxon>Bacteria</taxon>
        <taxon>Pseudomonadati</taxon>
        <taxon>Spirochaetota</taxon>
        <taxon>Spirochaetia</taxon>
        <taxon>Spirochaetales</taxon>
        <taxon>Spirochaetaceae</taxon>
        <taxon>Sediminispirochaeta</taxon>
    </lineage>
</organism>
<evidence type="ECO:0000313" key="15">
    <source>
        <dbReference type="Proteomes" id="UP000002318"/>
    </source>
</evidence>
<dbReference type="GO" id="GO:0006096">
    <property type="term" value="P:glycolytic process"/>
    <property type="evidence" value="ECO:0007669"/>
    <property type="project" value="UniProtKB-UniRule"/>
</dbReference>
<evidence type="ECO:0000256" key="5">
    <source>
        <dbReference type="ARBA" id="ARBA00016471"/>
    </source>
</evidence>
<evidence type="ECO:0000256" key="11">
    <source>
        <dbReference type="HAMAP-Rule" id="MF_00145"/>
    </source>
</evidence>
<reference evidence="14 15" key="1">
    <citation type="journal article" date="2010" name="Stand. Genomic Sci.">
        <title>Complete genome sequence of Spirochaeta smaragdinae type strain (SEBR 4228).</title>
        <authorList>
            <person name="Mavromatis K."/>
            <person name="Yasawong M."/>
            <person name="Chertkov O."/>
            <person name="Lapidus A."/>
            <person name="Lucas S."/>
            <person name="Nolan M."/>
            <person name="Del Rio T.G."/>
            <person name="Tice H."/>
            <person name="Cheng J.F."/>
            <person name="Pitluck S."/>
            <person name="Liolios K."/>
            <person name="Ivanova N."/>
            <person name="Tapia R."/>
            <person name="Han C."/>
            <person name="Bruce D."/>
            <person name="Goodwin L."/>
            <person name="Pati A."/>
            <person name="Chen A."/>
            <person name="Palaniappan K."/>
            <person name="Land M."/>
            <person name="Hauser L."/>
            <person name="Chang Y.J."/>
            <person name="Jeffries C.D."/>
            <person name="Detter J.C."/>
            <person name="Rohde M."/>
            <person name="Brambilla E."/>
            <person name="Spring S."/>
            <person name="Goker M."/>
            <person name="Sikorski J."/>
            <person name="Woyke T."/>
            <person name="Bristow J."/>
            <person name="Eisen J.A."/>
            <person name="Markowitz V."/>
            <person name="Hugenholtz P."/>
            <person name="Klenk H.P."/>
            <person name="Kyrpides N.C."/>
        </authorList>
    </citation>
    <scope>NUCLEOTIDE SEQUENCE [LARGE SCALE GENOMIC DNA]</scope>
    <source>
        <strain evidence="15">DSM 11293 / JCM 15392 / SEBR 4228</strain>
    </source>
</reference>
<dbReference type="GO" id="GO:0004618">
    <property type="term" value="F:phosphoglycerate kinase activity"/>
    <property type="evidence" value="ECO:0007669"/>
    <property type="project" value="UniProtKB-UniRule"/>
</dbReference>
<dbReference type="AlphaFoldDB" id="E1RCP3"/>
<dbReference type="HOGENOM" id="CLU_025427_0_2_12"/>
<evidence type="ECO:0000256" key="10">
    <source>
        <dbReference type="ARBA" id="ARBA00023152"/>
    </source>
</evidence>
<comment type="subunit">
    <text evidence="11">Monomer.</text>
</comment>
<comment type="similarity">
    <text evidence="3 11 13">Belongs to the phosphoglycerate kinase family.</text>
</comment>
<dbReference type="GO" id="GO:0005524">
    <property type="term" value="F:ATP binding"/>
    <property type="evidence" value="ECO:0007669"/>
    <property type="project" value="UniProtKB-KW"/>
</dbReference>
<evidence type="ECO:0000256" key="12">
    <source>
        <dbReference type="PIRSR" id="PIRSR000724-2"/>
    </source>
</evidence>
<gene>
    <name evidence="11" type="primary">pgk</name>
    <name evidence="14" type="ordered locus">Spirs_0989</name>
</gene>
<dbReference type="PIRSF" id="PIRSF000724">
    <property type="entry name" value="Pgk"/>
    <property type="match status" value="1"/>
</dbReference>
<accession>E1RCP3</accession>
<proteinExistence type="inferred from homology"/>
<keyword evidence="7 11" id="KW-0547">Nucleotide-binding</keyword>
<feature type="binding site" evidence="11">
    <location>
        <begin position="66"/>
        <end position="69"/>
    </location>
    <ligand>
        <name>substrate</name>
    </ligand>
</feature>
<dbReference type="STRING" id="573413.Spirs_0989"/>
<feature type="binding site" evidence="11 12">
    <location>
        <position position="344"/>
    </location>
    <ligand>
        <name>ATP</name>
        <dbReference type="ChEBI" id="CHEBI:30616"/>
    </ligand>
</feature>
<dbReference type="HAMAP" id="MF_00145">
    <property type="entry name" value="Phosphoglyc_kinase"/>
    <property type="match status" value="1"/>
</dbReference>
<feature type="binding site" evidence="11">
    <location>
        <position position="124"/>
    </location>
    <ligand>
        <name>substrate</name>
    </ligand>
</feature>
<evidence type="ECO:0000256" key="8">
    <source>
        <dbReference type="ARBA" id="ARBA00022777"/>
    </source>
</evidence>
<dbReference type="Pfam" id="PF00162">
    <property type="entry name" value="PGK"/>
    <property type="match status" value="1"/>
</dbReference>
<keyword evidence="8 11" id="KW-0418">Kinase</keyword>
<dbReference type="GO" id="GO:0005829">
    <property type="term" value="C:cytosol"/>
    <property type="evidence" value="ECO:0007669"/>
    <property type="project" value="TreeGrafter"/>
</dbReference>
<keyword evidence="6 11" id="KW-0808">Transferase</keyword>
<evidence type="ECO:0000256" key="4">
    <source>
        <dbReference type="ARBA" id="ARBA00013061"/>
    </source>
</evidence>
<evidence type="ECO:0000313" key="14">
    <source>
        <dbReference type="EMBL" id="ADK80123.1"/>
    </source>
</evidence>
<dbReference type="InterPro" id="IPR015824">
    <property type="entry name" value="Phosphoglycerate_kinase_N"/>
</dbReference>
<dbReference type="eggNOG" id="COG0126">
    <property type="taxonomic scope" value="Bacteria"/>
</dbReference>
<keyword evidence="15" id="KW-1185">Reference proteome</keyword>
<feature type="binding site" evidence="11">
    <location>
        <position position="170"/>
    </location>
    <ligand>
        <name>substrate</name>
    </ligand>
</feature>
<keyword evidence="11" id="KW-0963">Cytoplasm</keyword>
<feature type="binding site" evidence="11 12">
    <location>
        <begin position="370"/>
        <end position="373"/>
    </location>
    <ligand>
        <name>ATP</name>
        <dbReference type="ChEBI" id="CHEBI:30616"/>
    </ligand>
</feature>
<dbReference type="GO" id="GO:0043531">
    <property type="term" value="F:ADP binding"/>
    <property type="evidence" value="ECO:0007669"/>
    <property type="project" value="TreeGrafter"/>
</dbReference>
<comment type="subcellular location">
    <subcellularLocation>
        <location evidence="11">Cytoplasm</location>
    </subcellularLocation>
</comment>
<evidence type="ECO:0000256" key="9">
    <source>
        <dbReference type="ARBA" id="ARBA00022840"/>
    </source>
</evidence>
<dbReference type="Proteomes" id="UP000002318">
    <property type="component" value="Chromosome"/>
</dbReference>
<feature type="binding site" evidence="11">
    <location>
        <begin position="26"/>
        <end position="28"/>
    </location>
    <ligand>
        <name>substrate</name>
    </ligand>
</feature>
<evidence type="ECO:0000256" key="6">
    <source>
        <dbReference type="ARBA" id="ARBA00022679"/>
    </source>
</evidence>
<feature type="binding site" evidence="11">
    <location>
        <position position="43"/>
    </location>
    <ligand>
        <name>substrate</name>
    </ligand>
</feature>
<name>E1RCP3_SEDSS</name>
<evidence type="ECO:0000256" key="2">
    <source>
        <dbReference type="ARBA" id="ARBA00004838"/>
    </source>
</evidence>
<dbReference type="GO" id="GO:0006094">
    <property type="term" value="P:gluconeogenesis"/>
    <property type="evidence" value="ECO:0007669"/>
    <property type="project" value="TreeGrafter"/>
</dbReference>
<dbReference type="FunFam" id="3.40.50.1260:FF:000006">
    <property type="entry name" value="Phosphoglycerate kinase"/>
    <property type="match status" value="1"/>
</dbReference>
<dbReference type="InterPro" id="IPR036043">
    <property type="entry name" value="Phosphoglycerate_kinase_sf"/>
</dbReference>
<dbReference type="KEGG" id="ssm:Spirs_0989"/>
<dbReference type="InterPro" id="IPR001576">
    <property type="entry name" value="Phosphoglycerate_kinase"/>
</dbReference>
<keyword evidence="10 11" id="KW-0324">Glycolysis</keyword>
<dbReference type="PROSITE" id="PS00111">
    <property type="entry name" value="PGLYCERATE_KINASE"/>
    <property type="match status" value="1"/>
</dbReference>
<dbReference type="SUPFAM" id="SSF53748">
    <property type="entry name" value="Phosphoglycerate kinase"/>
    <property type="match status" value="1"/>
</dbReference>
<dbReference type="EMBL" id="CP002116">
    <property type="protein sequence ID" value="ADK80123.1"/>
    <property type="molecule type" value="Genomic_DNA"/>
</dbReference>
<dbReference type="PRINTS" id="PR00477">
    <property type="entry name" value="PHGLYCKINASE"/>
</dbReference>
<dbReference type="PANTHER" id="PTHR11406:SF23">
    <property type="entry name" value="PHOSPHOGLYCERATE KINASE 1, CHLOROPLASTIC-RELATED"/>
    <property type="match status" value="1"/>
</dbReference>
<comment type="caution">
    <text evidence="11">Lacks conserved residue(s) required for the propagation of feature annotation.</text>
</comment>
<sequence>MAEVSLGFKPMEAFDVKGKRVLLRVDINSPIDPKTKRIVNENRIQKSLPTISWLLDHGAKLAMIAHQGDTLDYQNLIPLEEHAQKLSDGLGRPVGYIDDVCGPAAQKKVKELAEGEAILLGNLRYLCEEISTFENAVKLKAEEMLDTYLVRSLVPLFDLYINDAFAAAHRNAPSMVAFQELLPSAAGPLFFKEVSALTKVMKSPEHPSVFVLGGAKISDAFGMMEQVLSSGTADKILACGVTGEVMLIASGRRLGKATDKFLADKGLDVFIEPAAKYLKEYPGRIIAPDDLAYEENGKRQELSIEALPKEALFLDIGTKTIERFEAEIKAAGTVFVNGPAGVFEDDKFAKGTQRVWQAIASAPGYTVVGGGDSVNAAARFTNMSDYSYVCTAGGAMVRFLSGKKLPLIAAMEKAGKKWK</sequence>
<dbReference type="EC" id="2.7.2.3" evidence="4 11"/>
<evidence type="ECO:0000256" key="13">
    <source>
        <dbReference type="RuleBase" id="RU000532"/>
    </source>
</evidence>
<comment type="pathway">
    <text evidence="2 11">Carbohydrate degradation; glycolysis; pyruvate from D-glyceraldehyde 3-phosphate: step 2/5.</text>
</comment>
<comment type="catalytic activity">
    <reaction evidence="1 11 13">
        <text>(2R)-3-phosphoglycerate + ATP = (2R)-3-phospho-glyceroyl phosphate + ADP</text>
        <dbReference type="Rhea" id="RHEA:14801"/>
        <dbReference type="ChEBI" id="CHEBI:30616"/>
        <dbReference type="ChEBI" id="CHEBI:57604"/>
        <dbReference type="ChEBI" id="CHEBI:58272"/>
        <dbReference type="ChEBI" id="CHEBI:456216"/>
        <dbReference type="EC" id="2.7.2.3"/>
    </reaction>
</comment>
<dbReference type="Gene3D" id="3.40.50.1260">
    <property type="entry name" value="Phosphoglycerate kinase, N-terminal domain"/>
    <property type="match status" value="2"/>
</dbReference>
<dbReference type="PANTHER" id="PTHR11406">
    <property type="entry name" value="PHOSPHOGLYCERATE KINASE"/>
    <property type="match status" value="1"/>
</dbReference>
<dbReference type="RefSeq" id="WP_013253587.1">
    <property type="nucleotide sequence ID" value="NC_014364.1"/>
</dbReference>
<evidence type="ECO:0000256" key="1">
    <source>
        <dbReference type="ARBA" id="ARBA00000642"/>
    </source>
</evidence>
<keyword evidence="9 11" id="KW-0067">ATP-binding</keyword>
<protein>
    <recommendedName>
        <fullName evidence="5 11">Phosphoglycerate kinase</fullName>
        <ecNumber evidence="4 11">2.7.2.3</ecNumber>
    </recommendedName>
</protein>